<proteinExistence type="predicted"/>
<evidence type="ECO:0000313" key="3">
    <source>
        <dbReference type="Proteomes" id="UP000182938"/>
    </source>
</evidence>
<organism evidence="2 3">
    <name type="scientific">Janibacter indicus</name>
    <dbReference type="NCBI Taxonomy" id="857417"/>
    <lineage>
        <taxon>Bacteria</taxon>
        <taxon>Bacillati</taxon>
        <taxon>Actinomycetota</taxon>
        <taxon>Actinomycetes</taxon>
        <taxon>Micrococcales</taxon>
        <taxon>Intrasporangiaceae</taxon>
        <taxon>Janibacter</taxon>
    </lineage>
</organism>
<dbReference type="InterPro" id="IPR052509">
    <property type="entry name" value="Metal_resp_DNA-bind_regulator"/>
</dbReference>
<dbReference type="InterPro" id="IPR036388">
    <property type="entry name" value="WH-like_DNA-bd_sf"/>
</dbReference>
<dbReference type="Pfam" id="PF03551">
    <property type="entry name" value="PadR"/>
    <property type="match status" value="1"/>
</dbReference>
<gene>
    <name evidence="2" type="ORF">ASJ30_06520</name>
</gene>
<dbReference type="SUPFAM" id="SSF46785">
    <property type="entry name" value="Winged helix' DNA-binding domain"/>
    <property type="match status" value="1"/>
</dbReference>
<reference evidence="2 3" key="1">
    <citation type="submission" date="2015-11" db="EMBL/GenBank/DDBJ databases">
        <authorList>
            <person name="Zhang Y."/>
            <person name="Guo Z."/>
        </authorList>
    </citation>
    <scope>NUCLEOTIDE SEQUENCE [LARGE SCALE GENOMIC DNA]</scope>
    <source>
        <strain evidence="2 3">YFY001</strain>
    </source>
</reference>
<dbReference type="Gene3D" id="1.10.10.10">
    <property type="entry name" value="Winged helix-like DNA-binding domain superfamily/Winged helix DNA-binding domain"/>
    <property type="match status" value="1"/>
</dbReference>
<accession>A0A1L3MG22</accession>
<protein>
    <submittedName>
        <fullName evidence="2">PadR family transcriptional regulator</fullName>
    </submittedName>
</protein>
<dbReference type="InterPro" id="IPR005149">
    <property type="entry name" value="Tscrpt_reg_PadR_N"/>
</dbReference>
<dbReference type="PANTHER" id="PTHR33169:SF14">
    <property type="entry name" value="TRANSCRIPTIONAL REGULATOR RV3488"/>
    <property type="match status" value="1"/>
</dbReference>
<feature type="domain" description="Transcription regulator PadR N-terminal" evidence="1">
    <location>
        <begin position="17"/>
        <end position="88"/>
    </location>
</feature>
<keyword evidence="3" id="KW-1185">Reference proteome</keyword>
<sequence length="118" mass="12843">MPRHDPQMLKGVLGLLLLSALSAGDEYGYGLVVRLRESGFDDLAEGTVYPGLTRLENAGFLESYLLPSRSGPARKYYRITEAGMAELADRRAAWEHLTRAVTSAVAPEADTTTPRSTS</sequence>
<evidence type="ECO:0000259" key="1">
    <source>
        <dbReference type="Pfam" id="PF03551"/>
    </source>
</evidence>
<dbReference type="InterPro" id="IPR036390">
    <property type="entry name" value="WH_DNA-bd_sf"/>
</dbReference>
<dbReference type="Proteomes" id="UP000182938">
    <property type="component" value="Chromosome"/>
</dbReference>
<dbReference type="EMBL" id="CP013290">
    <property type="protein sequence ID" value="APH01242.1"/>
    <property type="molecule type" value="Genomic_DNA"/>
</dbReference>
<dbReference type="RefSeq" id="WP_072624398.1">
    <property type="nucleotide sequence ID" value="NZ_CP013290.1"/>
</dbReference>
<name>A0A1L3MG22_9MICO</name>
<dbReference type="AlphaFoldDB" id="A0A1L3MG22"/>
<dbReference type="PANTHER" id="PTHR33169">
    <property type="entry name" value="PADR-FAMILY TRANSCRIPTIONAL REGULATOR"/>
    <property type="match status" value="1"/>
</dbReference>
<evidence type="ECO:0000313" key="2">
    <source>
        <dbReference type="EMBL" id="APH01242.1"/>
    </source>
</evidence>
<dbReference type="KEGG" id="jte:ASJ30_06520"/>